<protein>
    <recommendedName>
        <fullName evidence="5">PE-PGRS family protein</fullName>
    </recommendedName>
</protein>
<comment type="caution">
    <text evidence="3">The sequence shown here is derived from an EMBL/GenBank/DDBJ whole genome shotgun (WGS) entry which is preliminary data.</text>
</comment>
<proteinExistence type="predicted"/>
<keyword evidence="2" id="KW-0732">Signal</keyword>
<evidence type="ECO:0000313" key="4">
    <source>
        <dbReference type="Proteomes" id="UP000246005"/>
    </source>
</evidence>
<sequence>MRIWAKRGIQAALVTGGMIALGTGVANAAGCDATCPPQPHGTVDGSAPAGLLSGPGVDVPIHAANNKIGTPLGEIAPQPIHNEQIKTGPLGELVPAVNVLPPGHPLSGTTIPVDGMVPIDISGNAIALLGDVETTNESEYWYHRPNAVTTNGDNGTLTGIIAGITGYVPTQITGNAIGVGATAKTQNSALMVVHGGGDWETSGRKGTANGIIAAIRQSLPVGFNNNAIAGLGIAETDGCSTDIGRIDGGLKSDGTESVAGGSIVDFSHGHPVGLNTGAYSAAGNATSHSHDTGIAEVGTPLPSRTGGEYVLTEGRRGVLSGLVAQPTLAMPCELCGDAVTVGGNADASGSKTKLSTASPGPIKTGGAESAGSGQVVQVPVTLPHGLSSTSAAGLGNASAQYDETNTMISGGPVQTTGEDSTLGGNIVSAPVALLAEAFSNAFSVGGQAYSNASSEQHITAGGPLETKGTGSVLGGNIAQAPVIAAANAVGQAYTVGGMATAKAPTSIKYVTVGGDTVAGTPDGTPEGSTAASNIVNAPVVASFLMADNALSGLGLAEAEGTQLANFVAGGDAVSNGNRGSLSGNLVEGAVTQPLVNPAGVAGTVGGHAYTEHEGVVNHVAGGEQTTDGTDGSLSGNIVPVAWAGVAEVFGVAAAAPGIAESHAAVDTFSGAGGARETHGDGGSVAGNIVRADAAPVVQVVSLAGTLGGQALVCAHDKTVAMAGGDDTTTSEGGSVAGNSIGAHVPAIVKTVSVAVAAAGNATATAETFTAAVASGEHSTAPAGSGLSGQIMDVPLAGNVLIYDLPVELLGQAVTDVTYLDPSEGEEAQARALPLDLSFADGLMGATEVPTFNLFNNLGSMTGQLLLAV</sequence>
<feature type="signal peptide" evidence="2">
    <location>
        <begin position="1"/>
        <end position="28"/>
    </location>
</feature>
<organism evidence="3 4">
    <name type="scientific">Lentzea atacamensis</name>
    <dbReference type="NCBI Taxonomy" id="531938"/>
    <lineage>
        <taxon>Bacteria</taxon>
        <taxon>Bacillati</taxon>
        <taxon>Actinomycetota</taxon>
        <taxon>Actinomycetes</taxon>
        <taxon>Pseudonocardiales</taxon>
        <taxon>Pseudonocardiaceae</taxon>
        <taxon>Lentzea</taxon>
    </lineage>
</organism>
<evidence type="ECO:0000256" key="1">
    <source>
        <dbReference type="SAM" id="MobiDB-lite"/>
    </source>
</evidence>
<feature type="chain" id="PRO_5016277514" description="PE-PGRS family protein" evidence="2">
    <location>
        <begin position="29"/>
        <end position="868"/>
    </location>
</feature>
<gene>
    <name evidence="3" type="ORF">C8D88_101728</name>
</gene>
<evidence type="ECO:0008006" key="5">
    <source>
        <dbReference type="Google" id="ProtNLM"/>
    </source>
</evidence>
<reference evidence="3 4" key="1">
    <citation type="submission" date="2018-05" db="EMBL/GenBank/DDBJ databases">
        <title>Genomic Encyclopedia of Type Strains, Phase IV (KMG-IV): sequencing the most valuable type-strain genomes for metagenomic binning, comparative biology and taxonomic classification.</title>
        <authorList>
            <person name="Goeker M."/>
        </authorList>
    </citation>
    <scope>NUCLEOTIDE SEQUENCE [LARGE SCALE GENOMIC DNA]</scope>
    <source>
        <strain evidence="3 4">DSM 45480</strain>
    </source>
</reference>
<accession>A0A316IK40</accession>
<dbReference type="AlphaFoldDB" id="A0A316IK40"/>
<evidence type="ECO:0000256" key="2">
    <source>
        <dbReference type="SAM" id="SignalP"/>
    </source>
</evidence>
<dbReference type="EMBL" id="QGHB01000001">
    <property type="protein sequence ID" value="PWK90708.1"/>
    <property type="molecule type" value="Genomic_DNA"/>
</dbReference>
<evidence type="ECO:0000313" key="3">
    <source>
        <dbReference type="EMBL" id="PWK90708.1"/>
    </source>
</evidence>
<feature type="region of interest" description="Disordered" evidence="1">
    <location>
        <begin position="345"/>
        <end position="371"/>
    </location>
</feature>
<dbReference type="Proteomes" id="UP000246005">
    <property type="component" value="Unassembled WGS sequence"/>
</dbReference>
<feature type="compositionally biased region" description="Polar residues" evidence="1">
    <location>
        <begin position="347"/>
        <end position="358"/>
    </location>
</feature>
<name>A0A316IK40_9PSEU</name>
<dbReference type="RefSeq" id="WP_146231371.1">
    <property type="nucleotide sequence ID" value="NZ_QGHB01000001.1"/>
</dbReference>